<evidence type="ECO:0000313" key="2">
    <source>
        <dbReference type="EMBL" id="ANI16138.1"/>
    </source>
</evidence>
<proteinExistence type="predicted"/>
<dbReference type="PROSITE" id="PS51186">
    <property type="entry name" value="GNAT"/>
    <property type="match status" value="1"/>
</dbReference>
<dbReference type="PANTHER" id="PTHR43617">
    <property type="entry name" value="L-AMINO ACID N-ACETYLTRANSFERASE"/>
    <property type="match status" value="1"/>
</dbReference>
<name>A0A1A9KF43_9PSED</name>
<dbReference type="Pfam" id="PF13527">
    <property type="entry name" value="Acetyltransf_9"/>
    <property type="match status" value="1"/>
</dbReference>
<dbReference type="InterPro" id="IPR050276">
    <property type="entry name" value="MshD_Acetyltransferase"/>
</dbReference>
<evidence type="ECO:0000313" key="3">
    <source>
        <dbReference type="Proteomes" id="UP000077748"/>
    </source>
</evidence>
<dbReference type="RefSeq" id="WP_064583684.1">
    <property type="nucleotide sequence ID" value="NZ_CP015878.1"/>
</dbReference>
<keyword evidence="2" id="KW-0808">Transferase</keyword>
<sequence length="168" mass="18041">MSVTIRNEQPEDIDTITRLTTAAFENEEHSSHTEQFIVNALRRCGQLTVSLVAVDDGEVIGHVAISPVRISSGASGWYGLGPISVWPDRQGQGIGSALMKAALAELQRLGGIGCVVLGDPGYYGRFGFKAHPGLELPGVPQEYFQAQVFAGELPTGTVQYHEAFEAIE</sequence>
<feature type="domain" description="N-acetyltransferase" evidence="1">
    <location>
        <begin position="3"/>
        <end position="154"/>
    </location>
</feature>
<dbReference type="Proteomes" id="UP000077748">
    <property type="component" value="Chromosome"/>
</dbReference>
<accession>A0A1A9KF43</accession>
<gene>
    <name evidence="2" type="ORF">A9C11_20075</name>
</gene>
<dbReference type="SUPFAM" id="SSF55729">
    <property type="entry name" value="Acyl-CoA N-acyltransferases (Nat)"/>
    <property type="match status" value="1"/>
</dbReference>
<dbReference type="PANTHER" id="PTHR43617:SF2">
    <property type="entry name" value="UPF0039 PROTEIN SLL0451"/>
    <property type="match status" value="1"/>
</dbReference>
<dbReference type="AlphaFoldDB" id="A0A1A9KF43"/>
<dbReference type="CDD" id="cd04301">
    <property type="entry name" value="NAT_SF"/>
    <property type="match status" value="1"/>
</dbReference>
<evidence type="ECO:0000259" key="1">
    <source>
        <dbReference type="PROSITE" id="PS51186"/>
    </source>
</evidence>
<dbReference type="Gene3D" id="3.40.630.30">
    <property type="match status" value="1"/>
</dbReference>
<protein>
    <submittedName>
        <fullName evidence="2">GCN5 family acetyltransferase</fullName>
    </submittedName>
</protein>
<dbReference type="InterPro" id="IPR000182">
    <property type="entry name" value="GNAT_dom"/>
</dbReference>
<dbReference type="GO" id="GO:0016747">
    <property type="term" value="F:acyltransferase activity, transferring groups other than amino-acyl groups"/>
    <property type="evidence" value="ECO:0007669"/>
    <property type="project" value="InterPro"/>
</dbReference>
<reference evidence="2 3" key="1">
    <citation type="submission" date="2016-05" db="EMBL/GenBank/DDBJ databases">
        <title>Genome Sequence of Pseudomonas citronellolis Strain SJTE-3, an Estrogens and Persistent Organic Pollutants degradation strain.</title>
        <authorList>
            <person name="Liang R."/>
        </authorList>
    </citation>
    <scope>NUCLEOTIDE SEQUENCE [LARGE SCALE GENOMIC DNA]</scope>
    <source>
        <strain evidence="2 3">SJTE-3</strain>
    </source>
</reference>
<organism evidence="2 3">
    <name type="scientific">Pseudomonas citronellolis</name>
    <dbReference type="NCBI Taxonomy" id="53408"/>
    <lineage>
        <taxon>Bacteria</taxon>
        <taxon>Pseudomonadati</taxon>
        <taxon>Pseudomonadota</taxon>
        <taxon>Gammaproteobacteria</taxon>
        <taxon>Pseudomonadales</taxon>
        <taxon>Pseudomonadaceae</taxon>
        <taxon>Pseudomonas</taxon>
    </lineage>
</organism>
<dbReference type="InterPro" id="IPR016181">
    <property type="entry name" value="Acyl_CoA_acyltransferase"/>
</dbReference>
<dbReference type="EMBL" id="CP015878">
    <property type="protein sequence ID" value="ANI16138.1"/>
    <property type="molecule type" value="Genomic_DNA"/>
</dbReference>